<dbReference type="PROSITE" id="PS00730">
    <property type="entry name" value="AP_NUCLEASE_F2_2"/>
    <property type="match status" value="1"/>
</dbReference>
<dbReference type="NCBIfam" id="NF035939">
    <property type="entry name" value="TIM_EboE"/>
    <property type="match status" value="1"/>
</dbReference>
<dbReference type="Pfam" id="PF01261">
    <property type="entry name" value="AP_endonuc_2"/>
    <property type="match status" value="1"/>
</dbReference>
<evidence type="ECO:0000313" key="3">
    <source>
        <dbReference type="Proteomes" id="UP000192284"/>
    </source>
</evidence>
<evidence type="ECO:0000313" key="2">
    <source>
        <dbReference type="EMBL" id="ORA20863.1"/>
    </source>
</evidence>
<keyword evidence="2" id="KW-0413">Isomerase</keyword>
<feature type="domain" description="Xylose isomerase-like TIM barrel" evidence="1">
    <location>
        <begin position="57"/>
        <end position="230"/>
    </location>
</feature>
<dbReference type="EMBL" id="MVHE01000019">
    <property type="protein sequence ID" value="ORA20863.1"/>
    <property type="molecule type" value="Genomic_DNA"/>
</dbReference>
<name>A0A1W9ZT08_MYCAN</name>
<dbReference type="RefSeq" id="WP_083113733.1">
    <property type="nucleotide sequence ID" value="NZ_JACKTS010000062.1"/>
</dbReference>
<sequence>MLSYCSNVVAAESLQLLEHQLSSVFAPAREHAGVAQLGVGLWLPAATAAQLCGDRRARRRLAAILADSGLAVVTMNAFPYGKFHGDSVKHKVYQPDWTTRERLEYTKNCAQVLSDLLGDTGHGSISTLPLGWNDPWDDAADAQARNNLAALADELRRIENRTGNRIRLAVEPEPGCVIGSCGDAIGWFGRAVTAGDVDSRYVGVCLDTCHLAVMHEDPAAVLSGLGEIGIEVVKIQASNAIQIHDLAADGVVEAFAEFANSPYLHQVNGFDASGRQWFRDDLSFQDPAIPREGSARVHYHVPLHVSPPAPLGNTSHVLAEVMGMLGDLAGPVDVEVETYTWDVLPPSLRMGSLAEDIAAEVRWLDELICVRDPA</sequence>
<dbReference type="OrthoDB" id="9785907at2"/>
<dbReference type="SUPFAM" id="SSF51658">
    <property type="entry name" value="Xylose isomerase-like"/>
    <property type="match status" value="1"/>
</dbReference>
<dbReference type="Gene3D" id="3.20.20.150">
    <property type="entry name" value="Divalent-metal-dependent TIM barrel enzymes"/>
    <property type="match status" value="1"/>
</dbReference>
<evidence type="ECO:0000259" key="1">
    <source>
        <dbReference type="Pfam" id="PF01261"/>
    </source>
</evidence>
<gene>
    <name evidence="2" type="ORF">BST12_14090</name>
</gene>
<protein>
    <submittedName>
        <fullName evidence="2">Isomerase</fullName>
    </submittedName>
</protein>
<dbReference type="GO" id="GO:0008270">
    <property type="term" value="F:zinc ion binding"/>
    <property type="evidence" value="ECO:0007669"/>
    <property type="project" value="InterPro"/>
</dbReference>
<dbReference type="InterPro" id="IPR036237">
    <property type="entry name" value="Xyl_isomerase-like_sf"/>
</dbReference>
<dbReference type="AlphaFoldDB" id="A0A1W9ZT08"/>
<comment type="caution">
    <text evidence="2">The sequence shown here is derived from an EMBL/GenBank/DDBJ whole genome shotgun (WGS) entry which is preliminary data.</text>
</comment>
<dbReference type="InterPro" id="IPR013022">
    <property type="entry name" value="Xyl_isomerase-like_TIM-brl"/>
</dbReference>
<dbReference type="InterPro" id="IPR018246">
    <property type="entry name" value="AP_endonuc_F2_Zn_BS"/>
</dbReference>
<accession>A0A1W9ZT08</accession>
<reference evidence="2 3" key="1">
    <citation type="submission" date="2017-02" db="EMBL/GenBank/DDBJ databases">
        <title>The new phylogeny of genus Mycobacterium.</title>
        <authorList>
            <person name="Tortoli E."/>
            <person name="Trovato A."/>
            <person name="Cirillo D.M."/>
        </authorList>
    </citation>
    <scope>NUCLEOTIDE SEQUENCE [LARGE SCALE GENOMIC DNA]</scope>
    <source>
        <strain evidence="2 3">DSM 45057</strain>
    </source>
</reference>
<keyword evidence="3" id="KW-1185">Reference proteome</keyword>
<dbReference type="Proteomes" id="UP000192284">
    <property type="component" value="Unassembled WGS sequence"/>
</dbReference>
<dbReference type="GO" id="GO:0016853">
    <property type="term" value="F:isomerase activity"/>
    <property type="evidence" value="ECO:0007669"/>
    <property type="project" value="UniProtKB-KW"/>
</dbReference>
<proteinExistence type="predicted"/>
<organism evidence="2 3">
    <name type="scientific">Mycobacterium angelicum</name>
    <dbReference type="NCBI Taxonomy" id="470074"/>
    <lineage>
        <taxon>Bacteria</taxon>
        <taxon>Bacillati</taxon>
        <taxon>Actinomycetota</taxon>
        <taxon>Actinomycetes</taxon>
        <taxon>Mycobacteriales</taxon>
        <taxon>Mycobacteriaceae</taxon>
        <taxon>Mycobacterium</taxon>
    </lineage>
</organism>